<evidence type="ECO:0000256" key="2">
    <source>
        <dbReference type="ARBA" id="ARBA00023002"/>
    </source>
</evidence>
<dbReference type="PANTHER" id="PTHR43366:SF1">
    <property type="entry name" value="PYRUVATE SYNTHASE SUBUNIT PORC"/>
    <property type="match status" value="1"/>
</dbReference>
<dbReference type="Pfam" id="PF01558">
    <property type="entry name" value="POR"/>
    <property type="match status" value="1"/>
</dbReference>
<feature type="domain" description="Pyruvate/ketoisovalerate oxidoreductase catalytic" evidence="4">
    <location>
        <begin position="2"/>
        <end position="164"/>
    </location>
</feature>
<evidence type="ECO:0000259" key="4">
    <source>
        <dbReference type="Pfam" id="PF01558"/>
    </source>
</evidence>
<evidence type="ECO:0000313" key="5">
    <source>
        <dbReference type="EMBL" id="RLE48803.1"/>
    </source>
</evidence>
<dbReference type="Proteomes" id="UP000272051">
    <property type="component" value="Unassembled WGS sequence"/>
</dbReference>
<feature type="non-terminal residue" evidence="5">
    <location>
        <position position="1"/>
    </location>
</feature>
<dbReference type="InterPro" id="IPR051626">
    <property type="entry name" value="Oxidoreductase_gamma_subunit"/>
</dbReference>
<dbReference type="SUPFAM" id="SSF53323">
    <property type="entry name" value="Pyruvate-ferredoxin oxidoreductase, PFOR, domain III"/>
    <property type="match status" value="1"/>
</dbReference>
<proteinExistence type="predicted"/>
<evidence type="ECO:0000256" key="1">
    <source>
        <dbReference type="ARBA" id="ARBA00012822"/>
    </source>
</evidence>
<organism evidence="5 6">
    <name type="scientific">Thermoproteota archaeon</name>
    <dbReference type="NCBI Taxonomy" id="2056631"/>
    <lineage>
        <taxon>Archaea</taxon>
        <taxon>Thermoproteota</taxon>
    </lineage>
</organism>
<dbReference type="InterPro" id="IPR011894">
    <property type="entry name" value="PorC_KorC"/>
</dbReference>
<dbReference type="InterPro" id="IPR019752">
    <property type="entry name" value="Pyrv/ketoisovalerate_OxRed_cat"/>
</dbReference>
<evidence type="ECO:0000313" key="6">
    <source>
        <dbReference type="Proteomes" id="UP000272051"/>
    </source>
</evidence>
<gene>
    <name evidence="5" type="ORF">DRJ33_08735</name>
</gene>
<comment type="caution">
    <text evidence="5">The sequence shown here is derived from an EMBL/GenBank/DDBJ whole genome shotgun (WGS) entry which is preliminary data.</text>
</comment>
<accession>A0A497EN26</accession>
<keyword evidence="5" id="KW-0670">Pyruvate</keyword>
<dbReference type="AlphaFoldDB" id="A0A497EN26"/>
<dbReference type="Gene3D" id="3.40.920.10">
    <property type="entry name" value="Pyruvate-ferredoxin oxidoreductase, PFOR, domain III"/>
    <property type="match status" value="1"/>
</dbReference>
<dbReference type="PANTHER" id="PTHR43366">
    <property type="entry name" value="PYRUVATE SYNTHASE SUBUNIT PORC"/>
    <property type="match status" value="1"/>
</dbReference>
<dbReference type="GO" id="GO:0019164">
    <property type="term" value="F:pyruvate synthase activity"/>
    <property type="evidence" value="ECO:0007669"/>
    <property type="project" value="UniProtKB-EC"/>
</dbReference>
<protein>
    <recommendedName>
        <fullName evidence="1">pyruvate synthase</fullName>
        <ecNumber evidence="1">1.2.7.1</ecNumber>
    </recommendedName>
</protein>
<dbReference type="NCBIfam" id="TIGR02175">
    <property type="entry name" value="PorC_KorC"/>
    <property type="match status" value="1"/>
</dbReference>
<sequence length="173" mass="18921">AVTAAALLAKAVINEGRYAQAIPSFGSERRGSPVLAFNRIDDEPILIRSEIYEPDVVVVLDPYLPFSINVAEGLKDGGTAIVNSKRPISEFVEYFKNAGKVAVVDATKIAVEELKVPITNTAILGAIIRATGLAKLESIEDVVKERFRGEIAERNLRAVRRAYQETNVVEVKR</sequence>
<dbReference type="InterPro" id="IPR002869">
    <property type="entry name" value="Pyrv_flavodox_OxRed_cen"/>
</dbReference>
<dbReference type="EMBL" id="QMQX01000237">
    <property type="protein sequence ID" value="RLE48803.1"/>
    <property type="molecule type" value="Genomic_DNA"/>
</dbReference>
<evidence type="ECO:0000256" key="3">
    <source>
        <dbReference type="ARBA" id="ARBA00049357"/>
    </source>
</evidence>
<reference evidence="5 6" key="1">
    <citation type="submission" date="2018-06" db="EMBL/GenBank/DDBJ databases">
        <title>Extensive metabolic versatility and redundancy in microbially diverse, dynamic hydrothermal sediments.</title>
        <authorList>
            <person name="Dombrowski N."/>
            <person name="Teske A."/>
            <person name="Baker B.J."/>
        </authorList>
    </citation>
    <scope>NUCLEOTIDE SEQUENCE [LARGE SCALE GENOMIC DNA]</scope>
    <source>
        <strain evidence="5">B34_G17</strain>
    </source>
</reference>
<comment type="catalytic activity">
    <reaction evidence="3">
        <text>2 oxidized [2Fe-2S]-[ferredoxin] + pyruvate + CoA = 2 reduced [2Fe-2S]-[ferredoxin] + acetyl-CoA + CO2 + H(+)</text>
        <dbReference type="Rhea" id="RHEA:12765"/>
        <dbReference type="Rhea" id="RHEA-COMP:10000"/>
        <dbReference type="Rhea" id="RHEA-COMP:10001"/>
        <dbReference type="ChEBI" id="CHEBI:15361"/>
        <dbReference type="ChEBI" id="CHEBI:15378"/>
        <dbReference type="ChEBI" id="CHEBI:16526"/>
        <dbReference type="ChEBI" id="CHEBI:33737"/>
        <dbReference type="ChEBI" id="CHEBI:33738"/>
        <dbReference type="ChEBI" id="CHEBI:57287"/>
        <dbReference type="ChEBI" id="CHEBI:57288"/>
        <dbReference type="EC" id="1.2.7.1"/>
    </reaction>
</comment>
<dbReference type="EC" id="1.2.7.1" evidence="1"/>
<keyword evidence="2" id="KW-0560">Oxidoreductase</keyword>
<name>A0A497EN26_9CREN</name>